<proteinExistence type="predicted"/>
<sequence length="108" mass="12559">MAKKKRSELLRKSDTSFGSAFYDSTNLPVDETKRSGFQIRLRLEDGLKLQLSLQQALWELNRLDQRSPRSREQGVALTFFPHQKRIMVTHGVLKYPSRPNLKKNESDV</sequence>
<protein>
    <submittedName>
        <fullName evidence="1">Uncharacterized protein</fullName>
    </submittedName>
</protein>
<evidence type="ECO:0000313" key="2">
    <source>
        <dbReference type="Proteomes" id="UP000317909"/>
    </source>
</evidence>
<reference evidence="1 2" key="1">
    <citation type="submission" date="2019-02" db="EMBL/GenBank/DDBJ databases">
        <title>Deep-cultivation of Planctomycetes and their phenomic and genomic characterization uncovers novel biology.</title>
        <authorList>
            <person name="Wiegand S."/>
            <person name="Jogler M."/>
            <person name="Boedeker C."/>
            <person name="Pinto D."/>
            <person name="Vollmers J."/>
            <person name="Rivas-Marin E."/>
            <person name="Kohn T."/>
            <person name="Peeters S.H."/>
            <person name="Heuer A."/>
            <person name="Rast P."/>
            <person name="Oberbeckmann S."/>
            <person name="Bunk B."/>
            <person name="Jeske O."/>
            <person name="Meyerdierks A."/>
            <person name="Storesund J.E."/>
            <person name="Kallscheuer N."/>
            <person name="Luecker S."/>
            <person name="Lage O.M."/>
            <person name="Pohl T."/>
            <person name="Merkel B.J."/>
            <person name="Hornburger P."/>
            <person name="Mueller R.-W."/>
            <person name="Bruemmer F."/>
            <person name="Labrenz M."/>
            <person name="Spormann A.M."/>
            <person name="Op den Camp H."/>
            <person name="Overmann J."/>
            <person name="Amann R."/>
            <person name="Jetten M.S.M."/>
            <person name="Mascher T."/>
            <person name="Medema M.H."/>
            <person name="Devos D.P."/>
            <person name="Kaster A.-K."/>
            <person name="Ovreas L."/>
            <person name="Rohde M."/>
            <person name="Galperin M.Y."/>
            <person name="Jogler C."/>
        </authorList>
    </citation>
    <scope>NUCLEOTIDE SEQUENCE [LARGE SCALE GENOMIC DNA]</scope>
    <source>
        <strain evidence="1 2">I41</strain>
    </source>
</reference>
<dbReference type="AlphaFoldDB" id="A0A517TRG7"/>
<dbReference type="KEGG" id="llh:I41_01220"/>
<dbReference type="RefSeq" id="WP_145429974.1">
    <property type="nucleotide sequence ID" value="NZ_CP036339.1"/>
</dbReference>
<gene>
    <name evidence="1" type="ORF">I41_01220</name>
</gene>
<name>A0A517TRG7_9BACT</name>
<accession>A0A517TRG7</accession>
<keyword evidence="2" id="KW-1185">Reference proteome</keyword>
<evidence type="ECO:0000313" key="1">
    <source>
        <dbReference type="EMBL" id="QDT70967.1"/>
    </source>
</evidence>
<dbReference type="Proteomes" id="UP000317909">
    <property type="component" value="Chromosome"/>
</dbReference>
<organism evidence="1 2">
    <name type="scientific">Lacipirellula limnantheis</name>
    <dbReference type="NCBI Taxonomy" id="2528024"/>
    <lineage>
        <taxon>Bacteria</taxon>
        <taxon>Pseudomonadati</taxon>
        <taxon>Planctomycetota</taxon>
        <taxon>Planctomycetia</taxon>
        <taxon>Pirellulales</taxon>
        <taxon>Lacipirellulaceae</taxon>
        <taxon>Lacipirellula</taxon>
    </lineage>
</organism>
<dbReference type="EMBL" id="CP036339">
    <property type="protein sequence ID" value="QDT70967.1"/>
    <property type="molecule type" value="Genomic_DNA"/>
</dbReference>